<proteinExistence type="predicted"/>
<feature type="domain" description="HTH TFE/IIEalpha-type" evidence="1">
    <location>
        <begin position="1"/>
        <end position="21"/>
    </location>
</feature>
<dbReference type="InterPro" id="IPR046522">
    <property type="entry name" value="DUF6699"/>
</dbReference>
<accession>A0AAD7EE19</accession>
<evidence type="ECO:0000313" key="2">
    <source>
        <dbReference type="EMBL" id="KAJ7314325.1"/>
    </source>
</evidence>
<sequence length="350" mass="40262">MDPRTTTWPTYKWPRNIDNLNTPWVPSPDPFTGALLEAHNTVQARPAPQQSYEPPKTVLERKIGTLMRVLCLLKPRQVEQPKEPVFQPVAWDTLKFDEVPLSKWRAFGAYSRPVVNHVEVHNTFTPSPTPYRTIDLKDVDPEEVFQSLRSPGGGFHPENWVRGLQHPSLPPPPTDWPLPRPGDPLPFPWECHLNRYLKRAASGSAPLHWNIRTRAFLYGGPNDITIPLLSTDLAEPATFPLITHMYISAVACTNIDFPWKFMVVNAAGIRVRDVLDAIIDNFQCYVFRGEYERWPEARQKRAELEWRLRGGEAKRDGLRRLDYLCGQHCFRGLEPNPDRTGWTLYVGSDW</sequence>
<evidence type="ECO:0000259" key="1">
    <source>
        <dbReference type="PROSITE" id="PS51344"/>
    </source>
</evidence>
<name>A0AAD7EE19_9AGAR</name>
<dbReference type="Pfam" id="PF20415">
    <property type="entry name" value="DUF6699"/>
    <property type="match status" value="1"/>
</dbReference>
<keyword evidence="3" id="KW-1185">Reference proteome</keyword>
<dbReference type="Proteomes" id="UP001218218">
    <property type="component" value="Unassembled WGS sequence"/>
</dbReference>
<dbReference type="InterPro" id="IPR017919">
    <property type="entry name" value="TFIIE/TFIIEa_HTH"/>
</dbReference>
<dbReference type="EMBL" id="JARIHO010000067">
    <property type="protein sequence ID" value="KAJ7314325.1"/>
    <property type="molecule type" value="Genomic_DNA"/>
</dbReference>
<organism evidence="2 3">
    <name type="scientific">Mycena albidolilacea</name>
    <dbReference type="NCBI Taxonomy" id="1033008"/>
    <lineage>
        <taxon>Eukaryota</taxon>
        <taxon>Fungi</taxon>
        <taxon>Dikarya</taxon>
        <taxon>Basidiomycota</taxon>
        <taxon>Agaricomycotina</taxon>
        <taxon>Agaricomycetes</taxon>
        <taxon>Agaricomycetidae</taxon>
        <taxon>Agaricales</taxon>
        <taxon>Marasmiineae</taxon>
        <taxon>Mycenaceae</taxon>
        <taxon>Mycena</taxon>
    </lineage>
</organism>
<evidence type="ECO:0000313" key="3">
    <source>
        <dbReference type="Proteomes" id="UP001218218"/>
    </source>
</evidence>
<comment type="caution">
    <text evidence="2">The sequence shown here is derived from an EMBL/GenBank/DDBJ whole genome shotgun (WGS) entry which is preliminary data.</text>
</comment>
<dbReference type="AlphaFoldDB" id="A0AAD7EE19"/>
<gene>
    <name evidence="2" type="ORF">DFH08DRAFT_895208</name>
</gene>
<protein>
    <recommendedName>
        <fullName evidence="1">HTH TFE/IIEalpha-type domain-containing protein</fullName>
    </recommendedName>
</protein>
<dbReference type="PROSITE" id="PS51344">
    <property type="entry name" value="HTH_TFE_IIE"/>
    <property type="match status" value="1"/>
</dbReference>
<reference evidence="2" key="1">
    <citation type="submission" date="2023-03" db="EMBL/GenBank/DDBJ databases">
        <title>Massive genome expansion in bonnet fungi (Mycena s.s.) driven by repeated elements and novel gene families across ecological guilds.</title>
        <authorList>
            <consortium name="Lawrence Berkeley National Laboratory"/>
            <person name="Harder C.B."/>
            <person name="Miyauchi S."/>
            <person name="Viragh M."/>
            <person name="Kuo A."/>
            <person name="Thoen E."/>
            <person name="Andreopoulos B."/>
            <person name="Lu D."/>
            <person name="Skrede I."/>
            <person name="Drula E."/>
            <person name="Henrissat B."/>
            <person name="Morin E."/>
            <person name="Kohler A."/>
            <person name="Barry K."/>
            <person name="LaButti K."/>
            <person name="Morin E."/>
            <person name="Salamov A."/>
            <person name="Lipzen A."/>
            <person name="Mereny Z."/>
            <person name="Hegedus B."/>
            <person name="Baldrian P."/>
            <person name="Stursova M."/>
            <person name="Weitz H."/>
            <person name="Taylor A."/>
            <person name="Grigoriev I.V."/>
            <person name="Nagy L.G."/>
            <person name="Martin F."/>
            <person name="Kauserud H."/>
        </authorList>
    </citation>
    <scope>NUCLEOTIDE SEQUENCE</scope>
    <source>
        <strain evidence="2">CBHHK002</strain>
    </source>
</reference>